<name>A0A1K2IEG5_9FLAO</name>
<proteinExistence type="inferred from homology"/>
<comment type="similarity">
    <text evidence="1">Belongs to the polysaccharide synthase family.</text>
</comment>
<organism evidence="3 4">
    <name type="scientific">Flaviramulus basaltis</name>
    <dbReference type="NCBI Taxonomy" id="369401"/>
    <lineage>
        <taxon>Bacteria</taxon>
        <taxon>Pseudomonadati</taxon>
        <taxon>Bacteroidota</taxon>
        <taxon>Flavobacteriia</taxon>
        <taxon>Flavobacteriales</taxon>
        <taxon>Flavobacteriaceae</taxon>
        <taxon>Flaviramulus</taxon>
    </lineage>
</organism>
<protein>
    <submittedName>
        <fullName evidence="3">Polysaccharide biosynthesis protein</fullName>
    </submittedName>
</protein>
<dbReference type="PANTHER" id="PTHR43318">
    <property type="entry name" value="UDP-N-ACETYLGLUCOSAMINE 4,6-DEHYDRATASE"/>
    <property type="match status" value="1"/>
</dbReference>
<dbReference type="AlphaFoldDB" id="A0A1K2IEG5"/>
<dbReference type="EMBL" id="FPKV01000001">
    <property type="protein sequence ID" value="SFZ90107.1"/>
    <property type="molecule type" value="Genomic_DNA"/>
</dbReference>
<dbReference type="Gene3D" id="3.40.50.720">
    <property type="entry name" value="NAD(P)-binding Rossmann-like Domain"/>
    <property type="match status" value="1"/>
</dbReference>
<dbReference type="CDD" id="cd05237">
    <property type="entry name" value="UDP_invert_4-6DH_SDR_e"/>
    <property type="match status" value="1"/>
</dbReference>
<gene>
    <name evidence="3" type="ORF">SAMN05428642_101744</name>
</gene>
<dbReference type="SUPFAM" id="SSF51735">
    <property type="entry name" value="NAD(P)-binding Rossmann-fold domains"/>
    <property type="match status" value="1"/>
</dbReference>
<dbReference type="InterPro" id="IPR003869">
    <property type="entry name" value="Polysac_CapD-like"/>
</dbReference>
<dbReference type="PANTHER" id="PTHR43318:SF1">
    <property type="entry name" value="POLYSACCHARIDE BIOSYNTHESIS PROTEIN EPSC-RELATED"/>
    <property type="match status" value="1"/>
</dbReference>
<dbReference type="InterPro" id="IPR051203">
    <property type="entry name" value="Polysaccharide_Synthase-Rel"/>
</dbReference>
<evidence type="ECO:0000256" key="1">
    <source>
        <dbReference type="ARBA" id="ARBA00007430"/>
    </source>
</evidence>
<evidence type="ECO:0000313" key="3">
    <source>
        <dbReference type="EMBL" id="SFZ90107.1"/>
    </source>
</evidence>
<evidence type="ECO:0000259" key="2">
    <source>
        <dbReference type="Pfam" id="PF02719"/>
    </source>
</evidence>
<dbReference type="Pfam" id="PF02719">
    <property type="entry name" value="Polysacc_synt_2"/>
    <property type="match status" value="1"/>
</dbReference>
<evidence type="ECO:0000313" key="4">
    <source>
        <dbReference type="Proteomes" id="UP000182544"/>
    </source>
</evidence>
<feature type="domain" description="Polysaccharide biosynthesis protein CapD-like" evidence="2">
    <location>
        <begin position="33"/>
        <end position="320"/>
    </location>
</feature>
<dbReference type="STRING" id="369401.SAMN05428642_101744"/>
<reference evidence="3 4" key="1">
    <citation type="submission" date="2016-10" db="EMBL/GenBank/DDBJ databases">
        <authorList>
            <person name="de Groot N.N."/>
        </authorList>
    </citation>
    <scope>NUCLEOTIDE SEQUENCE [LARGE SCALE GENOMIC DNA]</scope>
    <source>
        <strain evidence="3 4">DSM 18180</strain>
    </source>
</reference>
<dbReference type="Proteomes" id="UP000182544">
    <property type="component" value="Unassembled WGS sequence"/>
</dbReference>
<keyword evidence="4" id="KW-1185">Reference proteome</keyword>
<accession>A0A1K2IEG5</accession>
<dbReference type="InterPro" id="IPR036291">
    <property type="entry name" value="NAD(P)-bd_dom_sf"/>
</dbReference>
<sequence length="366" mass="41294">MVKHNIEIEDLIGQSSICTDCSNTSQLIEGKTIFVTGGAGSIGSEIVLQIGKYNPKKVVVIDQSETAIHNLSLIIEKEYNSLNFYPVVGDIRSKKTLKHLFKKFKPDIVYHCAAYKHVPIMENNPSEAVLVNIMGTKILADLSVKYKTERFVLISTDKAVNPSSVMGATKRIAEMYLQFLYNSSNKKDRTKFITTRFGNVLGSNGSVFFLFKKQIEEGGPITITHPDITRYFITIPEASQLVIEASSMGTNNETYIFNMGKAIKIIDFAKKMIHLSGFIPEKDIEIKLIGLRLGEKLFEELLNSKSTTSSTSHKKIMLVKENNDKFDYAEKEIDEIIEAAKEYKSNKIVKKIKKLVPEYKSLNSYY</sequence>
<dbReference type="RefSeq" id="WP_072400384.1">
    <property type="nucleotide sequence ID" value="NZ_FPKV01000001.1"/>
</dbReference>